<sequence length="114" mass="12555">MAALYGTCWVEFNSNIGTSGFGTIQVDRSRIWGGDGGYIYRGHMDCRGGLYLGRVAVIRVDPDARSIFGPVERFELKISGRADGNGFSFSGCAIGFETMRVRFRMRTATRLAAE</sequence>
<dbReference type="RefSeq" id="WP_119135041.1">
    <property type="nucleotide sequence ID" value="NZ_QXXQ01000006.1"/>
</dbReference>
<evidence type="ECO:0000313" key="1">
    <source>
        <dbReference type="EMBL" id="RID91432.1"/>
    </source>
</evidence>
<proteinExistence type="predicted"/>
<dbReference type="Proteomes" id="UP000266649">
    <property type="component" value="Unassembled WGS sequence"/>
</dbReference>
<comment type="caution">
    <text evidence="1">The sequence shown here is derived from an EMBL/GenBank/DDBJ whole genome shotgun (WGS) entry which is preliminary data.</text>
</comment>
<evidence type="ECO:0008006" key="3">
    <source>
        <dbReference type="Google" id="ProtNLM"/>
    </source>
</evidence>
<keyword evidence="2" id="KW-1185">Reference proteome</keyword>
<evidence type="ECO:0000313" key="2">
    <source>
        <dbReference type="Proteomes" id="UP000266649"/>
    </source>
</evidence>
<dbReference type="InterPro" id="IPR043019">
    <property type="entry name" value="GrlR_sf"/>
</dbReference>
<organism evidence="1 2">
    <name type="scientific">Gemmobacter lutimaris</name>
    <dbReference type="NCBI Taxonomy" id="2306023"/>
    <lineage>
        <taxon>Bacteria</taxon>
        <taxon>Pseudomonadati</taxon>
        <taxon>Pseudomonadota</taxon>
        <taxon>Alphaproteobacteria</taxon>
        <taxon>Rhodobacterales</taxon>
        <taxon>Paracoccaceae</taxon>
        <taxon>Gemmobacter</taxon>
    </lineage>
</organism>
<reference evidence="1 2" key="1">
    <citation type="submission" date="2018-09" db="EMBL/GenBank/DDBJ databases">
        <title>Gemmobacter lutimaris sp. nov., a marine bacterium isolated from tidal flat.</title>
        <authorList>
            <person name="Lee D.W."/>
            <person name="Yoo Y."/>
            <person name="Kim J.-J."/>
            <person name="Kim B.S."/>
        </authorList>
    </citation>
    <scope>NUCLEOTIDE SEQUENCE [LARGE SCALE GENOMIC DNA]</scope>
    <source>
        <strain evidence="1 2">YJ-T1-11</strain>
    </source>
</reference>
<dbReference type="AlphaFoldDB" id="A0A398BLY3"/>
<dbReference type="EMBL" id="QXXQ01000006">
    <property type="protein sequence ID" value="RID91432.1"/>
    <property type="molecule type" value="Genomic_DNA"/>
</dbReference>
<dbReference type="Gene3D" id="2.40.128.380">
    <property type="entry name" value="T3SS negative regulator GrlR"/>
    <property type="match status" value="1"/>
</dbReference>
<name>A0A398BLY3_9RHOB</name>
<gene>
    <name evidence="1" type="ORF">D2N39_12050</name>
</gene>
<protein>
    <recommendedName>
        <fullName evidence="3">T3SS negative regulator,GrlR</fullName>
    </recommendedName>
</protein>
<accession>A0A398BLY3</accession>